<feature type="coiled-coil region" evidence="1">
    <location>
        <begin position="145"/>
        <end position="186"/>
    </location>
</feature>
<dbReference type="STRING" id="1043004.A0A074WFF0"/>
<accession>A0A074WFF0</accession>
<evidence type="ECO:0000256" key="2">
    <source>
        <dbReference type="SAM" id="MobiDB-lite"/>
    </source>
</evidence>
<dbReference type="RefSeq" id="XP_013425943.1">
    <property type="nucleotide sequence ID" value="XM_013570489.1"/>
</dbReference>
<feature type="compositionally biased region" description="Basic and acidic residues" evidence="2">
    <location>
        <begin position="230"/>
        <end position="255"/>
    </location>
</feature>
<evidence type="ECO:0000256" key="1">
    <source>
        <dbReference type="SAM" id="Coils"/>
    </source>
</evidence>
<name>A0A074WFF0_9PEZI</name>
<feature type="compositionally biased region" description="Low complexity" evidence="2">
    <location>
        <begin position="554"/>
        <end position="564"/>
    </location>
</feature>
<sequence length="758" mass="86016">MATEADLMKPLQPLDLIFSCNICHESIRDISSPVQDVKELEGGRKPVAKLWMTECAHLICAKHLEGGAPPFHPAGQAPRAVCPVCGNRQNNRALKQMVAWTRFGYVIKPKSMCEFRLILIKFQFLGLVTYGIAVATRFRNLQTAHSHLKDQTDKLKLEKTEAETEIQTLTERITLAEEAERKYKAKEPEIKHYLQQFALVKRELDRRNEDLRRLGHHPPQTDYTFHSPRLYKDDASTGHTQRSDRVDRANPRTVDDYIPSVSSTTMRGDSSRARKQQNPLANVCSNIVQDVEDDLQRPESKKRKVDEYRYEPNNIKSPSKGSAVQKRPGIRLPPASSITGTVPSRSRHFQPYPTPYQSNSQRTTNIHHDDGISIGSQLTYTQRQNWEPWDRTGAVHNPAVTSDDRLYMSGALQPEDSDFDPSIPFEAPKQQKSKIQPVDSIDDISRSNFITSEPLSAHVLSAQQYATGGDTAYDSRSTFHELQEPYGAYSATNQYSPRARDSRTNYDQQQSFERPSAQRVLPRPYQSPYRGSQTQQNAFQTLYDRQRNRPHTPSPQQVSVLQQSNDTSVSSPFFRADQNRSSRRYPISSPMVSHSNQQTIPSFRMAPPQRPVQSSFQSRSQTMNGLSFVERPQNGRDYGYEVDAMFDDRQKKLTNRAPRDPNGLFVRRDLREGSMLVDDSRRGTMHSSFYSGRPQPLPSKVPSLASSINIPHSRRGLTYDRTLSNIRGVKGGSTSSRGLSTELFGSRPVFGRVEAEQS</sequence>
<protein>
    <submittedName>
        <fullName evidence="3">Uncharacterized protein</fullName>
    </submittedName>
</protein>
<feature type="region of interest" description="Disordered" evidence="2">
    <location>
        <begin position="486"/>
        <end position="595"/>
    </location>
</feature>
<feature type="compositionally biased region" description="Polar residues" evidence="2">
    <location>
        <begin position="276"/>
        <end position="288"/>
    </location>
</feature>
<proteinExistence type="predicted"/>
<organism evidence="3 4">
    <name type="scientific">Aureobasidium namibiae CBS 147.97</name>
    <dbReference type="NCBI Taxonomy" id="1043004"/>
    <lineage>
        <taxon>Eukaryota</taxon>
        <taxon>Fungi</taxon>
        <taxon>Dikarya</taxon>
        <taxon>Ascomycota</taxon>
        <taxon>Pezizomycotina</taxon>
        <taxon>Dothideomycetes</taxon>
        <taxon>Dothideomycetidae</taxon>
        <taxon>Dothideales</taxon>
        <taxon>Saccotheciaceae</taxon>
        <taxon>Aureobasidium</taxon>
    </lineage>
</organism>
<dbReference type="HOGENOM" id="CLU_340983_0_0_1"/>
<dbReference type="AlphaFoldDB" id="A0A074WFF0"/>
<dbReference type="GeneID" id="25413830"/>
<dbReference type="OrthoDB" id="5410764at2759"/>
<reference evidence="3 4" key="1">
    <citation type="journal article" date="2014" name="BMC Genomics">
        <title>Genome sequencing of four Aureobasidium pullulans varieties: biotechnological potential, stress tolerance, and description of new species.</title>
        <authorList>
            <person name="Gostin Ar C."/>
            <person name="Ohm R.A."/>
            <person name="Kogej T."/>
            <person name="Sonjak S."/>
            <person name="Turk M."/>
            <person name="Zajc J."/>
            <person name="Zalar P."/>
            <person name="Grube M."/>
            <person name="Sun H."/>
            <person name="Han J."/>
            <person name="Sharma A."/>
            <person name="Chiniquy J."/>
            <person name="Ngan C.Y."/>
            <person name="Lipzen A."/>
            <person name="Barry K."/>
            <person name="Grigoriev I.V."/>
            <person name="Gunde-Cimerman N."/>
        </authorList>
    </citation>
    <scope>NUCLEOTIDE SEQUENCE [LARGE SCALE GENOMIC DNA]</scope>
    <source>
        <strain evidence="3 4">CBS 147.97</strain>
    </source>
</reference>
<evidence type="ECO:0000313" key="3">
    <source>
        <dbReference type="EMBL" id="KEQ71758.1"/>
    </source>
</evidence>
<keyword evidence="4" id="KW-1185">Reference proteome</keyword>
<feature type="compositionally biased region" description="Polar residues" evidence="2">
    <location>
        <begin position="529"/>
        <end position="540"/>
    </location>
</feature>
<evidence type="ECO:0000313" key="4">
    <source>
        <dbReference type="Proteomes" id="UP000027730"/>
    </source>
</evidence>
<gene>
    <name evidence="3" type="ORF">M436DRAFT_65236</name>
</gene>
<keyword evidence="1" id="KW-0175">Coiled coil</keyword>
<dbReference type="EMBL" id="KL584713">
    <property type="protein sequence ID" value="KEQ71758.1"/>
    <property type="molecule type" value="Genomic_DNA"/>
</dbReference>
<feature type="compositionally biased region" description="Basic and acidic residues" evidence="2">
    <location>
        <begin position="294"/>
        <end position="310"/>
    </location>
</feature>
<feature type="region of interest" description="Disordered" evidence="2">
    <location>
        <begin position="212"/>
        <end position="363"/>
    </location>
</feature>
<dbReference type="Proteomes" id="UP000027730">
    <property type="component" value="Unassembled WGS sequence"/>
</dbReference>